<feature type="compositionally biased region" description="Basic and acidic residues" evidence="1">
    <location>
        <begin position="51"/>
        <end position="61"/>
    </location>
</feature>
<feature type="compositionally biased region" description="Basic and acidic residues" evidence="1">
    <location>
        <begin position="78"/>
        <end position="103"/>
    </location>
</feature>
<name>A0A644YYZ6_9ZZZZ</name>
<protein>
    <submittedName>
        <fullName evidence="2">Stage III sporulation protein AH</fullName>
    </submittedName>
</protein>
<sequence>MKFNFKNRGFVVLALSTMLIAVGVINYQLSKQSALTVSKEFEAYEQAQQDKNTDKTKTENNDKDEEDSKETAEITVVDSKDSESDKVKDKAVETSKEIEEQLTSKENMSKSTYILDMKMTREKQRNDLSEELNEIINNPSTTDKSREEASNMKLQLVKYQETELKIENLLSAKGFENALVYIGESNVNVVVNKPDLSKNEAARIFDLVAEQAGVSYDQIKLMNSYSQN</sequence>
<dbReference type="InterPro" id="IPR038503">
    <property type="entry name" value="SpoIIIAH_sf"/>
</dbReference>
<dbReference type="InterPro" id="IPR024232">
    <property type="entry name" value="SpoIIIAH"/>
</dbReference>
<evidence type="ECO:0000256" key="1">
    <source>
        <dbReference type="SAM" id="MobiDB-lite"/>
    </source>
</evidence>
<organism evidence="2">
    <name type="scientific">bioreactor metagenome</name>
    <dbReference type="NCBI Taxonomy" id="1076179"/>
    <lineage>
        <taxon>unclassified sequences</taxon>
        <taxon>metagenomes</taxon>
        <taxon>ecological metagenomes</taxon>
    </lineage>
</organism>
<dbReference type="AlphaFoldDB" id="A0A644YYZ6"/>
<feature type="region of interest" description="Disordered" evidence="1">
    <location>
        <begin position="46"/>
        <end position="103"/>
    </location>
</feature>
<proteinExistence type="predicted"/>
<accession>A0A644YYZ6</accession>
<comment type="caution">
    <text evidence="2">The sequence shown here is derived from an EMBL/GenBank/DDBJ whole genome shotgun (WGS) entry which is preliminary data.</text>
</comment>
<evidence type="ECO:0000313" key="2">
    <source>
        <dbReference type="EMBL" id="MPM33855.1"/>
    </source>
</evidence>
<dbReference type="Gene3D" id="1.10.287.4300">
    <property type="entry name" value="Stage III sporulation protein AH-like"/>
    <property type="match status" value="1"/>
</dbReference>
<reference evidence="2" key="1">
    <citation type="submission" date="2019-08" db="EMBL/GenBank/DDBJ databases">
        <authorList>
            <person name="Kucharzyk K."/>
            <person name="Murdoch R.W."/>
            <person name="Higgins S."/>
            <person name="Loffler F."/>
        </authorList>
    </citation>
    <scope>NUCLEOTIDE SEQUENCE</scope>
</reference>
<gene>
    <name evidence="2" type="primary">spoIIIAH_1</name>
    <name evidence="2" type="ORF">SDC9_80436</name>
</gene>
<dbReference type="EMBL" id="VSSQ01006785">
    <property type="protein sequence ID" value="MPM33855.1"/>
    <property type="molecule type" value="Genomic_DNA"/>
</dbReference>
<dbReference type="Pfam" id="PF12685">
    <property type="entry name" value="SpoIIIAH"/>
    <property type="match status" value="1"/>
</dbReference>